<feature type="domain" description="Reverse transcriptase" evidence="8">
    <location>
        <begin position="426"/>
        <end position="604"/>
    </location>
</feature>
<accession>A0A9P0JYA6</accession>
<dbReference type="PROSITE" id="PS50994">
    <property type="entry name" value="INTEGRASE"/>
    <property type="match status" value="1"/>
</dbReference>
<keyword evidence="4" id="KW-0540">Nuclease</keyword>
<dbReference type="CDD" id="cd09274">
    <property type="entry name" value="RNase_HI_RT_Ty3"/>
    <property type="match status" value="1"/>
</dbReference>
<comment type="caution">
    <text evidence="10">The sequence shown here is derived from an EMBL/GenBank/DDBJ whole genome shotgun (WGS) entry which is preliminary data.</text>
</comment>
<evidence type="ECO:0000256" key="6">
    <source>
        <dbReference type="ARBA" id="ARBA00023268"/>
    </source>
</evidence>
<dbReference type="FunFam" id="1.10.340.70:FF:000003">
    <property type="entry name" value="Protein CBG25708"/>
    <property type="match status" value="1"/>
</dbReference>
<dbReference type="InterPro" id="IPR021109">
    <property type="entry name" value="Peptidase_aspartic_dom_sf"/>
</dbReference>
<feature type="compositionally biased region" description="Low complexity" evidence="7">
    <location>
        <begin position="149"/>
        <end position="164"/>
    </location>
</feature>
<evidence type="ECO:0000259" key="9">
    <source>
        <dbReference type="PROSITE" id="PS50994"/>
    </source>
</evidence>
<keyword evidence="3" id="KW-0548">Nucleotidyltransferase</keyword>
<dbReference type="Pfam" id="PF00078">
    <property type="entry name" value="RVT_1"/>
    <property type="match status" value="1"/>
</dbReference>
<dbReference type="EC" id="2.7.7.49" evidence="1"/>
<dbReference type="InterPro" id="IPR001584">
    <property type="entry name" value="Integrase_cat-core"/>
</dbReference>
<dbReference type="Gene3D" id="3.30.70.270">
    <property type="match status" value="2"/>
</dbReference>
<evidence type="ECO:0000313" key="10">
    <source>
        <dbReference type="EMBL" id="CAH1963624.1"/>
    </source>
</evidence>
<keyword evidence="11" id="KW-1185">Reference proteome</keyword>
<dbReference type="Pfam" id="PF17919">
    <property type="entry name" value="RT_RNaseH_2"/>
    <property type="match status" value="1"/>
</dbReference>
<dbReference type="PANTHER" id="PTHR37984">
    <property type="entry name" value="PROTEIN CBG26694"/>
    <property type="match status" value="1"/>
</dbReference>
<keyword evidence="5" id="KW-0378">Hydrolase</keyword>
<dbReference type="Proteomes" id="UP001152888">
    <property type="component" value="Unassembled WGS sequence"/>
</dbReference>
<dbReference type="InterPro" id="IPR043502">
    <property type="entry name" value="DNA/RNA_pol_sf"/>
</dbReference>
<evidence type="ECO:0000256" key="1">
    <source>
        <dbReference type="ARBA" id="ARBA00012493"/>
    </source>
</evidence>
<dbReference type="InterPro" id="IPR000477">
    <property type="entry name" value="RT_dom"/>
</dbReference>
<dbReference type="EMBL" id="CAKOFQ010006709">
    <property type="protein sequence ID" value="CAH1963624.1"/>
    <property type="molecule type" value="Genomic_DNA"/>
</dbReference>
<sequence length="1308" mass="148542">GKIVLLSNYYGKTAVVWVERQKFYSASKSGKETALEWSVRLKGLARYCNFGQQLESKLTDIFVTQFNPGKVRTELFSLNENTTLNNAVEKAKIIEATLVIRDPVGEVKSEVLESDVFRITQNNSNIGATADQHQDPQRYHSGTAVPAAQRSQGGTRRSGGNSSNMALPQLQQFTSSGRSPGCFRCGRNHNSNVCPYNEYICNSCHGRGHLSVVCKKKKQSSPKHVNYVFPNNDIAEDYTDVFSSTVLSISSLGSNNDVPLYIDILVENVMLKFELDSGSAVRVLPLHVYKTYFGAHVMKKTKVSLINFSGNKIIPHGTINLNVKFNFKDSILRFFVVDGNNPLLLGRDFIRNYNMGFREIHYLNNDAVDALCNEFPGVFATNLGRFNKCKISINIKLDANPIFHKPRPLPFAIKGKVEEELDKLVSNGIISPVEFSEWGTPIVPILKEDGGIRICCDYKVTINSAILVDKFPLPRIDDLFTKLKNGKQFSKIDLSSAYNQIELEDSSKKFTTISTHKGLFEFNRLRFGINCAPAQFQRIMEQLFNKMPRVCVFLDDILVTGIDKEDHIRNLKRVLLCLSECGLTVRKKKCVFLADSISYLGFVIDETGLHKSLERVKAIRDISPPENVTQLKSFLGSITYYNRFIRNLPDILHPLYNLLKKDISWSWDKTCQDSFEYIKLALCSDDVLVHYNPDLPVTLTIDSSDYGVGAILSHVFENDVEKPICYASRTLSKNELAYSILDKEATAIVWSIKRFYQYLWGRKFTLVTDNKALMSIFGPKTGVPVMAANRLQRYAHFLSGFNFDIKHVSSIQNVADFLSRMPIEDDMSVQLIDFPIHLNYLTNSDSSIPVDVNKVRELTSSDSVLSEVLNFVKKGWPASHKSNELKPYFSRKNEINVEDDVLLWGHRVIIPFQLREVILKELHATHLGIVKMKYLARSYFWWPSLNDDIESVSKQCNICQRLQSSPAKAPLQCWQIPEGIWSRIHIDFFEPKKNNFFLIVVDAFSKWLEVFPMASVTTNMTITKLRELFSRFGLPKTIASDNGPQLVSEEFKQFANVNGIKLITIPPYEPHCNGAAENSVKTVKNFLKKVSDQKNCSLLLAQFLMTYRNTVHCSTGYSPAKVFLGRSLRTRFDMLRPSSVQDNEKVELENVYQNIQRSQRRNAKYFRGNRKVCFNIDQIVLVKDYRDKQVTWCKGQVVKILGKNVYVVRPLDSNFLWKRHTNQIRELNDYSLVYPPCVELPHTVNVFSNSDGASNTSAGSSVDDVFVDAGIADSERVGVSDSDSSSIGEQAELTRPIRIRKVPDRLQY</sequence>
<dbReference type="Pfam" id="PF00665">
    <property type="entry name" value="rve"/>
    <property type="match status" value="1"/>
</dbReference>
<dbReference type="GO" id="GO:0003964">
    <property type="term" value="F:RNA-directed DNA polymerase activity"/>
    <property type="evidence" value="ECO:0007669"/>
    <property type="project" value="UniProtKB-EC"/>
</dbReference>
<dbReference type="FunFam" id="3.30.420.10:FF:000063">
    <property type="entry name" value="Retrovirus-related Pol polyprotein from transposon 297-like Protein"/>
    <property type="match status" value="1"/>
</dbReference>
<feature type="non-terminal residue" evidence="10">
    <location>
        <position position="1"/>
    </location>
</feature>
<evidence type="ECO:0000256" key="5">
    <source>
        <dbReference type="ARBA" id="ARBA00022759"/>
    </source>
</evidence>
<dbReference type="OrthoDB" id="6740708at2759"/>
<dbReference type="InterPro" id="IPR041577">
    <property type="entry name" value="RT_RNaseH_2"/>
</dbReference>
<dbReference type="CDD" id="cd01647">
    <property type="entry name" value="RT_LTR"/>
    <property type="match status" value="1"/>
</dbReference>
<name>A0A9P0JYA6_ACAOB</name>
<dbReference type="PROSITE" id="PS50878">
    <property type="entry name" value="RT_POL"/>
    <property type="match status" value="1"/>
</dbReference>
<evidence type="ECO:0000256" key="7">
    <source>
        <dbReference type="SAM" id="MobiDB-lite"/>
    </source>
</evidence>
<dbReference type="InterPro" id="IPR036397">
    <property type="entry name" value="RNaseH_sf"/>
</dbReference>
<dbReference type="GO" id="GO:0015074">
    <property type="term" value="P:DNA integration"/>
    <property type="evidence" value="ECO:0007669"/>
    <property type="project" value="InterPro"/>
</dbReference>
<dbReference type="GO" id="GO:0004519">
    <property type="term" value="F:endonuclease activity"/>
    <property type="evidence" value="ECO:0007669"/>
    <property type="project" value="UniProtKB-KW"/>
</dbReference>
<dbReference type="InterPro" id="IPR043128">
    <property type="entry name" value="Rev_trsase/Diguanyl_cyclase"/>
</dbReference>
<dbReference type="Gene3D" id="2.40.70.10">
    <property type="entry name" value="Acid Proteases"/>
    <property type="match status" value="1"/>
</dbReference>
<dbReference type="SUPFAM" id="SSF53098">
    <property type="entry name" value="Ribonuclease H-like"/>
    <property type="match status" value="1"/>
</dbReference>
<dbReference type="Pfam" id="PF17921">
    <property type="entry name" value="Integrase_H2C2"/>
    <property type="match status" value="1"/>
</dbReference>
<reference evidence="10" key="1">
    <citation type="submission" date="2022-03" db="EMBL/GenBank/DDBJ databases">
        <authorList>
            <person name="Sayadi A."/>
        </authorList>
    </citation>
    <scope>NUCLEOTIDE SEQUENCE</scope>
</reference>
<dbReference type="InterPro" id="IPR012337">
    <property type="entry name" value="RNaseH-like_sf"/>
</dbReference>
<organism evidence="10 11">
    <name type="scientific">Acanthoscelides obtectus</name>
    <name type="common">Bean weevil</name>
    <name type="synonym">Bruchus obtectus</name>
    <dbReference type="NCBI Taxonomy" id="200917"/>
    <lineage>
        <taxon>Eukaryota</taxon>
        <taxon>Metazoa</taxon>
        <taxon>Ecdysozoa</taxon>
        <taxon>Arthropoda</taxon>
        <taxon>Hexapoda</taxon>
        <taxon>Insecta</taxon>
        <taxon>Pterygota</taxon>
        <taxon>Neoptera</taxon>
        <taxon>Endopterygota</taxon>
        <taxon>Coleoptera</taxon>
        <taxon>Polyphaga</taxon>
        <taxon>Cucujiformia</taxon>
        <taxon>Chrysomeloidea</taxon>
        <taxon>Chrysomelidae</taxon>
        <taxon>Bruchinae</taxon>
        <taxon>Bruchini</taxon>
        <taxon>Acanthoscelides</taxon>
    </lineage>
</organism>
<dbReference type="GO" id="GO:0003676">
    <property type="term" value="F:nucleic acid binding"/>
    <property type="evidence" value="ECO:0007669"/>
    <property type="project" value="InterPro"/>
</dbReference>
<evidence type="ECO:0000256" key="2">
    <source>
        <dbReference type="ARBA" id="ARBA00022679"/>
    </source>
</evidence>
<evidence type="ECO:0000313" key="11">
    <source>
        <dbReference type="Proteomes" id="UP001152888"/>
    </source>
</evidence>
<gene>
    <name evidence="10" type="ORF">ACAOBT_LOCUS5307</name>
</gene>
<dbReference type="InterPro" id="IPR050951">
    <property type="entry name" value="Retrovirus_Pol_polyprotein"/>
</dbReference>
<dbReference type="PANTHER" id="PTHR37984:SF5">
    <property type="entry name" value="PROTEIN NYNRIN-LIKE"/>
    <property type="match status" value="1"/>
</dbReference>
<feature type="domain" description="Integrase catalytic" evidence="9">
    <location>
        <begin position="966"/>
        <end position="1127"/>
    </location>
</feature>
<proteinExistence type="predicted"/>
<keyword evidence="6" id="KW-0511">Multifunctional enzyme</keyword>
<evidence type="ECO:0000256" key="4">
    <source>
        <dbReference type="ARBA" id="ARBA00022722"/>
    </source>
</evidence>
<evidence type="ECO:0000256" key="3">
    <source>
        <dbReference type="ARBA" id="ARBA00022695"/>
    </source>
</evidence>
<dbReference type="Gene3D" id="1.10.340.70">
    <property type="match status" value="1"/>
</dbReference>
<dbReference type="SUPFAM" id="SSF56672">
    <property type="entry name" value="DNA/RNA polymerases"/>
    <property type="match status" value="1"/>
</dbReference>
<dbReference type="Gene3D" id="4.10.60.10">
    <property type="entry name" value="Zinc finger, CCHC-type"/>
    <property type="match status" value="1"/>
</dbReference>
<dbReference type="Gene3D" id="3.10.10.10">
    <property type="entry name" value="HIV Type 1 Reverse Transcriptase, subunit A, domain 1"/>
    <property type="match status" value="1"/>
</dbReference>
<dbReference type="InterPro" id="IPR041588">
    <property type="entry name" value="Integrase_H2C2"/>
</dbReference>
<keyword evidence="5" id="KW-0255">Endonuclease</keyword>
<dbReference type="SUPFAM" id="SSF50630">
    <property type="entry name" value="Acid proteases"/>
    <property type="match status" value="1"/>
</dbReference>
<dbReference type="Gene3D" id="3.30.420.10">
    <property type="entry name" value="Ribonuclease H-like superfamily/Ribonuclease H"/>
    <property type="match status" value="1"/>
</dbReference>
<protein>
    <recommendedName>
        <fullName evidence="1">RNA-directed DNA polymerase</fullName>
        <ecNumber evidence="1">2.7.7.49</ecNumber>
    </recommendedName>
</protein>
<dbReference type="GO" id="GO:0042575">
    <property type="term" value="C:DNA polymerase complex"/>
    <property type="evidence" value="ECO:0007669"/>
    <property type="project" value="UniProtKB-ARBA"/>
</dbReference>
<dbReference type="FunFam" id="3.30.70.270:FF:000020">
    <property type="entry name" value="Transposon Tf2-6 polyprotein-like Protein"/>
    <property type="match status" value="1"/>
</dbReference>
<keyword evidence="2" id="KW-0808">Transferase</keyword>
<evidence type="ECO:0000259" key="8">
    <source>
        <dbReference type="PROSITE" id="PS50878"/>
    </source>
</evidence>
<feature type="region of interest" description="Disordered" evidence="7">
    <location>
        <begin position="125"/>
        <end position="166"/>
    </location>
</feature>